<sequence>MLPEPQPEPDAGWLALPRCRLGSQVLPMVLLHPRHGIAIQGGPPEAASLVRERLERARFSAIFPGVLPILRLAEGQSPEAAFAGQEPVNLPGGDAWSLCARRALERDAPQGQLVPLGSSRRHRNRRGRRMAVAAGLLALLLGGMAMSMIGMKPAQSSLVAAPAGAP</sequence>
<protein>
    <submittedName>
        <fullName evidence="2">Uncharacterized protein</fullName>
    </submittedName>
</protein>
<keyword evidence="1" id="KW-0472">Membrane</keyword>
<dbReference type="OrthoDB" id="7284307at2"/>
<keyword evidence="1" id="KW-1133">Transmembrane helix</keyword>
<dbReference type="RefSeq" id="WP_090562360.1">
    <property type="nucleotide sequence ID" value="NZ_FMZX01000001.1"/>
</dbReference>
<keyword evidence="1" id="KW-0812">Transmembrane</keyword>
<keyword evidence="3" id="KW-1185">Reference proteome</keyword>
<evidence type="ECO:0000313" key="3">
    <source>
        <dbReference type="Proteomes" id="UP000198925"/>
    </source>
</evidence>
<accession>A0A1G6LPW7</accession>
<evidence type="ECO:0000313" key="2">
    <source>
        <dbReference type="EMBL" id="SDC44736.1"/>
    </source>
</evidence>
<dbReference type="AlphaFoldDB" id="A0A1G6LPW7"/>
<dbReference type="EMBL" id="FMZX01000001">
    <property type="protein sequence ID" value="SDC44736.1"/>
    <property type="molecule type" value="Genomic_DNA"/>
</dbReference>
<reference evidence="2 3" key="1">
    <citation type="submission" date="2016-10" db="EMBL/GenBank/DDBJ databases">
        <authorList>
            <person name="de Groot N.N."/>
        </authorList>
    </citation>
    <scope>NUCLEOTIDE SEQUENCE [LARGE SCALE GENOMIC DNA]</scope>
    <source>
        <strain evidence="2 3">CPCC 100156</strain>
    </source>
</reference>
<evidence type="ECO:0000256" key="1">
    <source>
        <dbReference type="SAM" id="Phobius"/>
    </source>
</evidence>
<dbReference type="STRING" id="938405.SAMN02927895_01744"/>
<name>A0A1G6LPW7_9PROT</name>
<proteinExistence type="predicted"/>
<gene>
    <name evidence="2" type="ORF">SAMN04487779_1001956</name>
</gene>
<dbReference type="Proteomes" id="UP000198925">
    <property type="component" value="Unassembled WGS sequence"/>
</dbReference>
<organism evidence="2 3">
    <name type="scientific">Belnapia rosea</name>
    <dbReference type="NCBI Taxonomy" id="938405"/>
    <lineage>
        <taxon>Bacteria</taxon>
        <taxon>Pseudomonadati</taxon>
        <taxon>Pseudomonadota</taxon>
        <taxon>Alphaproteobacteria</taxon>
        <taxon>Acetobacterales</taxon>
        <taxon>Roseomonadaceae</taxon>
        <taxon>Belnapia</taxon>
    </lineage>
</organism>
<feature type="transmembrane region" description="Helical" evidence="1">
    <location>
        <begin position="130"/>
        <end position="149"/>
    </location>
</feature>